<evidence type="ECO:0000256" key="8">
    <source>
        <dbReference type="ARBA" id="ARBA00049244"/>
    </source>
</evidence>
<evidence type="ECO:0000256" key="4">
    <source>
        <dbReference type="ARBA" id="ARBA00022695"/>
    </source>
</evidence>
<evidence type="ECO:0000259" key="10">
    <source>
        <dbReference type="Pfam" id="PF06144"/>
    </source>
</evidence>
<evidence type="ECO:0000256" key="7">
    <source>
        <dbReference type="ARBA" id="ARBA00034754"/>
    </source>
</evidence>
<dbReference type="NCBIfam" id="TIGR01128">
    <property type="entry name" value="holA"/>
    <property type="match status" value="1"/>
</dbReference>
<dbReference type="InterPro" id="IPR027417">
    <property type="entry name" value="P-loop_NTPase"/>
</dbReference>
<dbReference type="Pfam" id="PF21694">
    <property type="entry name" value="DNA_pol3_delta_C"/>
    <property type="match status" value="1"/>
</dbReference>
<evidence type="ECO:0000313" key="13">
    <source>
        <dbReference type="Proteomes" id="UP001595462"/>
    </source>
</evidence>
<keyword evidence="6" id="KW-0239">DNA-directed DNA polymerase</keyword>
<reference evidence="13" key="1">
    <citation type="journal article" date="2019" name="Int. J. Syst. Evol. Microbiol.">
        <title>The Global Catalogue of Microorganisms (GCM) 10K type strain sequencing project: providing services to taxonomists for standard genome sequencing and annotation.</title>
        <authorList>
            <consortium name="The Broad Institute Genomics Platform"/>
            <consortium name="The Broad Institute Genome Sequencing Center for Infectious Disease"/>
            <person name="Wu L."/>
            <person name="Ma J."/>
        </authorList>
    </citation>
    <scope>NUCLEOTIDE SEQUENCE [LARGE SCALE GENOMIC DNA]</scope>
    <source>
        <strain evidence="13">KCTC 52640</strain>
    </source>
</reference>
<dbReference type="RefSeq" id="WP_380687005.1">
    <property type="nucleotide sequence ID" value="NZ_JBHRSS010000003.1"/>
</dbReference>
<comment type="caution">
    <text evidence="12">The sequence shown here is derived from an EMBL/GenBank/DDBJ whole genome shotgun (WGS) entry which is preliminary data.</text>
</comment>
<dbReference type="PANTHER" id="PTHR34388">
    <property type="entry name" value="DNA POLYMERASE III SUBUNIT DELTA"/>
    <property type="match status" value="1"/>
</dbReference>
<dbReference type="InterPro" id="IPR010372">
    <property type="entry name" value="DNA_pol3_delta_N"/>
</dbReference>
<comment type="similarity">
    <text evidence="7">Belongs to the DNA polymerase HolA subunit family.</text>
</comment>
<keyword evidence="5" id="KW-0235">DNA replication</keyword>
<dbReference type="GO" id="GO:0003887">
    <property type="term" value="F:DNA-directed DNA polymerase activity"/>
    <property type="evidence" value="ECO:0007669"/>
    <property type="project" value="UniProtKB-EC"/>
</dbReference>
<sequence>MEVRPDQLQRQLDSQPLARCYLLAGDEPLQVLEAADALRAAARSQGFDEREVLHAESGFDWAQLANAGASLSLFSEKRILELHLTDKGPGKPGSAAIVDYAKNAPDSTLLLILATPLAASARKAAWYKAVAKAGVVMYAWPLPGSRMSQWIEKRAAAHGLQMDGDAVALLAEHTEGNLLAAAQEIDRLALLHANTPIGASEVAAAASDHARFDIFDLPAKALAGDAAGALKSLARLRAEGVDAVPITWALVREIRLLYQATLASRGNRLDAMLAGVFMPPQRKRQIAEAARNADPERLARLLLDSAQLDQSNKGAAAGQPWDELIRLTLGLAGKPMHKPSISINRS</sequence>
<comment type="catalytic activity">
    <reaction evidence="8">
        <text>DNA(n) + a 2'-deoxyribonucleoside 5'-triphosphate = DNA(n+1) + diphosphate</text>
        <dbReference type="Rhea" id="RHEA:22508"/>
        <dbReference type="Rhea" id="RHEA-COMP:17339"/>
        <dbReference type="Rhea" id="RHEA-COMP:17340"/>
        <dbReference type="ChEBI" id="CHEBI:33019"/>
        <dbReference type="ChEBI" id="CHEBI:61560"/>
        <dbReference type="ChEBI" id="CHEBI:173112"/>
        <dbReference type="EC" id="2.7.7.7"/>
    </reaction>
</comment>
<evidence type="ECO:0000256" key="2">
    <source>
        <dbReference type="ARBA" id="ARBA00017703"/>
    </source>
</evidence>
<dbReference type="EMBL" id="JBHRSS010000003">
    <property type="protein sequence ID" value="MFC3103202.1"/>
    <property type="molecule type" value="Genomic_DNA"/>
</dbReference>
<dbReference type="PANTHER" id="PTHR34388:SF1">
    <property type="entry name" value="DNA POLYMERASE III SUBUNIT DELTA"/>
    <property type="match status" value="1"/>
</dbReference>
<feature type="domain" description="DNA polymerase III delta N-terminal" evidence="10">
    <location>
        <begin position="21"/>
        <end position="136"/>
    </location>
</feature>
<dbReference type="Proteomes" id="UP001595462">
    <property type="component" value="Unassembled WGS sequence"/>
</dbReference>
<dbReference type="Gene3D" id="3.40.50.300">
    <property type="entry name" value="P-loop containing nucleotide triphosphate hydrolases"/>
    <property type="match status" value="1"/>
</dbReference>
<evidence type="ECO:0000259" key="11">
    <source>
        <dbReference type="Pfam" id="PF21694"/>
    </source>
</evidence>
<evidence type="ECO:0000256" key="9">
    <source>
        <dbReference type="NCBIfam" id="TIGR01128"/>
    </source>
</evidence>
<dbReference type="Gene3D" id="1.10.8.60">
    <property type="match status" value="1"/>
</dbReference>
<keyword evidence="4 12" id="KW-0548">Nucleotidyltransferase</keyword>
<keyword evidence="13" id="KW-1185">Reference proteome</keyword>
<organism evidence="12 13">
    <name type="scientific">Salinisphaera aquimarina</name>
    <dbReference type="NCBI Taxonomy" id="2094031"/>
    <lineage>
        <taxon>Bacteria</taxon>
        <taxon>Pseudomonadati</taxon>
        <taxon>Pseudomonadota</taxon>
        <taxon>Gammaproteobacteria</taxon>
        <taxon>Salinisphaerales</taxon>
        <taxon>Salinisphaeraceae</taxon>
        <taxon>Salinisphaera</taxon>
    </lineage>
</organism>
<keyword evidence="3 12" id="KW-0808">Transferase</keyword>
<dbReference type="InterPro" id="IPR005790">
    <property type="entry name" value="DNA_polIII_delta"/>
</dbReference>
<dbReference type="SUPFAM" id="SSF52540">
    <property type="entry name" value="P-loop containing nucleoside triphosphate hydrolases"/>
    <property type="match status" value="1"/>
</dbReference>
<feature type="domain" description="DNA polymerase III delta subunit-like C-terminal" evidence="11">
    <location>
        <begin position="213"/>
        <end position="313"/>
    </location>
</feature>
<evidence type="ECO:0000256" key="5">
    <source>
        <dbReference type="ARBA" id="ARBA00022705"/>
    </source>
</evidence>
<dbReference type="InterPro" id="IPR008921">
    <property type="entry name" value="DNA_pol3_clamp-load_cplx_C"/>
</dbReference>
<protein>
    <recommendedName>
        <fullName evidence="2 9">DNA polymerase III subunit delta</fullName>
        <ecNumber evidence="1 9">2.7.7.7</ecNumber>
    </recommendedName>
</protein>
<evidence type="ECO:0000256" key="1">
    <source>
        <dbReference type="ARBA" id="ARBA00012417"/>
    </source>
</evidence>
<dbReference type="CDD" id="cd18138">
    <property type="entry name" value="HLD_clamp_pol_III_delta"/>
    <property type="match status" value="1"/>
</dbReference>
<accession>A0ABV7ENF3</accession>
<evidence type="ECO:0000256" key="6">
    <source>
        <dbReference type="ARBA" id="ARBA00022932"/>
    </source>
</evidence>
<dbReference type="SUPFAM" id="SSF48019">
    <property type="entry name" value="post-AAA+ oligomerization domain-like"/>
    <property type="match status" value="1"/>
</dbReference>
<dbReference type="Pfam" id="PF06144">
    <property type="entry name" value="DNA_pol3_delta"/>
    <property type="match status" value="1"/>
</dbReference>
<dbReference type="EC" id="2.7.7.7" evidence="1 9"/>
<evidence type="ECO:0000313" key="12">
    <source>
        <dbReference type="EMBL" id="MFC3103202.1"/>
    </source>
</evidence>
<dbReference type="InterPro" id="IPR048466">
    <property type="entry name" value="DNA_pol3_delta-like_C"/>
</dbReference>
<name>A0ABV7ENF3_9GAMM</name>
<dbReference type="Gene3D" id="1.20.272.10">
    <property type="match status" value="1"/>
</dbReference>
<evidence type="ECO:0000256" key="3">
    <source>
        <dbReference type="ARBA" id="ARBA00022679"/>
    </source>
</evidence>
<proteinExistence type="inferred from homology"/>
<gene>
    <name evidence="12" type="primary">holA</name>
    <name evidence="12" type="ORF">ACFOSU_04785</name>
</gene>